<dbReference type="EMBL" id="JAGPUO010000017">
    <property type="protein sequence ID" value="KAG5657294.1"/>
    <property type="molecule type" value="Genomic_DNA"/>
</dbReference>
<dbReference type="PROSITE" id="PS50157">
    <property type="entry name" value="ZINC_FINGER_C2H2_2"/>
    <property type="match status" value="2"/>
</dbReference>
<keyword evidence="10" id="KW-1185">Reference proteome</keyword>
<dbReference type="PANTHER" id="PTHR40626">
    <property type="entry name" value="MIP31509P"/>
    <property type="match status" value="1"/>
</dbReference>
<sequence>MMPKIHKCPHCSREFKRPEHLRRHCRTHTGDKPYVCHCGACFTRNDLLRRHERLTHTGDSEDPLQSIGETSTQAERLVSPPVTIRHGDQRNPENYKQTLQGQNEVSSQLPTSYFTNEVEDQDLASSRLDFETFTRNMGLHIDLFDPSLFEPTEEVVHQEITPLGNEILQANQNPATAVKSDGPMPFSSCLAGYSVGTGFNQVQFTRQSSNTSPLIMTEERYETLQINLQPFKDSMNDFSLPSCHAFTKYLSAWEETLAHHLPYIHIPTFCLDNCIPEFVLALAALGAQQRYERHVSLSLYRAGKAMALRRLYSIRLKGQEGANMLERDWPTTIIQSASTLLTLIVFASWSANAEVVNEAFELHSPLMFWLREDSHVDEDEIISQDWYTWAKSETRIRVKLMAFCFFNLHIIAYNHQPVLFWHEINLRLPCTVREWHAVESFQWLLARQEVTNEQMPFLESLNVLLRSNIEMSQIHPAPSPFGNYVLLHGLLQRIHLARQLAITPTLQDEDVTELHKALSNWATIWQQTSESSLNPRDENGPIAFTSVALLGLAHVRLHLNIGPYRDLAFRLPTQVAAALAKVPSPPLQQTNSAVSALLYSVHALSLPVAIGIEYVVNSQAIFWCCQHSLGSLECAIFLSKWLYAMSATDKLETMNRSQDYILRCLRRVLTEAIASADWEGVDTSLWPVDIFHMGLAVLRIWSRVFSNTSAWPITVTIGKSLAIYADAYENRELAT</sequence>
<evidence type="ECO:0000256" key="4">
    <source>
        <dbReference type="ARBA" id="ARBA00022771"/>
    </source>
</evidence>
<dbReference type="Gene3D" id="3.30.160.60">
    <property type="entry name" value="Classic Zinc Finger"/>
    <property type="match status" value="2"/>
</dbReference>
<dbReference type="GO" id="GO:0000785">
    <property type="term" value="C:chromatin"/>
    <property type="evidence" value="ECO:0007669"/>
    <property type="project" value="TreeGrafter"/>
</dbReference>
<dbReference type="GO" id="GO:0005634">
    <property type="term" value="C:nucleus"/>
    <property type="evidence" value="ECO:0007669"/>
    <property type="project" value="UniProtKB-SubCell"/>
</dbReference>
<evidence type="ECO:0000256" key="2">
    <source>
        <dbReference type="ARBA" id="ARBA00022723"/>
    </source>
</evidence>
<keyword evidence="2" id="KW-0479">Metal-binding</keyword>
<dbReference type="GO" id="GO:0006351">
    <property type="term" value="P:DNA-templated transcription"/>
    <property type="evidence" value="ECO:0007669"/>
    <property type="project" value="InterPro"/>
</dbReference>
<dbReference type="Proteomes" id="UP000782241">
    <property type="component" value="Unassembled WGS sequence"/>
</dbReference>
<dbReference type="SUPFAM" id="SSF57667">
    <property type="entry name" value="beta-beta-alpha zinc fingers"/>
    <property type="match status" value="1"/>
</dbReference>
<evidence type="ECO:0000259" key="8">
    <source>
        <dbReference type="PROSITE" id="PS50157"/>
    </source>
</evidence>
<evidence type="ECO:0000256" key="3">
    <source>
        <dbReference type="ARBA" id="ARBA00022737"/>
    </source>
</evidence>
<comment type="subcellular location">
    <subcellularLocation>
        <location evidence="1">Nucleus</location>
    </subcellularLocation>
</comment>
<dbReference type="InterPro" id="IPR013087">
    <property type="entry name" value="Znf_C2H2_type"/>
</dbReference>
<keyword evidence="4 7" id="KW-0863">Zinc-finger</keyword>
<feature type="domain" description="C2H2-type" evidence="8">
    <location>
        <begin position="6"/>
        <end position="33"/>
    </location>
</feature>
<proteinExistence type="predicted"/>
<feature type="domain" description="C2H2-type" evidence="8">
    <location>
        <begin position="34"/>
        <end position="61"/>
    </location>
</feature>
<evidence type="ECO:0000256" key="5">
    <source>
        <dbReference type="ARBA" id="ARBA00022833"/>
    </source>
</evidence>
<gene>
    <name evidence="9" type="ORF">KAF25_005858</name>
</gene>
<keyword evidence="5" id="KW-0862">Zinc</keyword>
<organism evidence="9 10">
    <name type="scientific">Fusarium avenaceum</name>
    <dbReference type="NCBI Taxonomy" id="40199"/>
    <lineage>
        <taxon>Eukaryota</taxon>
        <taxon>Fungi</taxon>
        <taxon>Dikarya</taxon>
        <taxon>Ascomycota</taxon>
        <taxon>Pezizomycotina</taxon>
        <taxon>Sordariomycetes</taxon>
        <taxon>Hypocreomycetidae</taxon>
        <taxon>Hypocreales</taxon>
        <taxon>Nectriaceae</taxon>
        <taxon>Fusarium</taxon>
        <taxon>Fusarium tricinctum species complex</taxon>
    </lineage>
</organism>
<dbReference type="GO" id="GO:0008270">
    <property type="term" value="F:zinc ion binding"/>
    <property type="evidence" value="ECO:0007669"/>
    <property type="project" value="UniProtKB-KW"/>
</dbReference>
<name>A0A9P7GUU9_9HYPO</name>
<dbReference type="PROSITE" id="PS00028">
    <property type="entry name" value="ZINC_FINGER_C2H2_1"/>
    <property type="match status" value="1"/>
</dbReference>
<evidence type="ECO:0000256" key="1">
    <source>
        <dbReference type="ARBA" id="ARBA00004123"/>
    </source>
</evidence>
<dbReference type="InterPro" id="IPR051059">
    <property type="entry name" value="VerF-like"/>
</dbReference>
<reference evidence="9" key="1">
    <citation type="submission" date="2021-04" db="EMBL/GenBank/DDBJ databases">
        <title>Draft genome of Fusarium avenaceum strain F156N33, isolated from an atmospheric sample in Virginia.</title>
        <authorList>
            <person name="Yang S."/>
            <person name="Vinatzer B.A."/>
            <person name="Coleman J."/>
        </authorList>
    </citation>
    <scope>NUCLEOTIDE SEQUENCE</scope>
    <source>
        <strain evidence="9">F156N33</strain>
    </source>
</reference>
<dbReference type="InterPro" id="IPR007219">
    <property type="entry name" value="XnlR_reg_dom"/>
</dbReference>
<dbReference type="InterPro" id="IPR036236">
    <property type="entry name" value="Znf_C2H2_sf"/>
</dbReference>
<dbReference type="Pfam" id="PF04082">
    <property type="entry name" value="Fungal_trans"/>
    <property type="match status" value="1"/>
</dbReference>
<accession>A0A9P7GUU9</accession>
<dbReference type="GO" id="GO:0000978">
    <property type="term" value="F:RNA polymerase II cis-regulatory region sequence-specific DNA binding"/>
    <property type="evidence" value="ECO:0007669"/>
    <property type="project" value="InterPro"/>
</dbReference>
<dbReference type="FunFam" id="3.30.160.60:FF:002343">
    <property type="entry name" value="Zinc finger protein 33A"/>
    <property type="match status" value="1"/>
</dbReference>
<evidence type="ECO:0000256" key="6">
    <source>
        <dbReference type="ARBA" id="ARBA00023242"/>
    </source>
</evidence>
<dbReference type="AlphaFoldDB" id="A0A9P7GUU9"/>
<keyword evidence="6" id="KW-0539">Nucleus</keyword>
<evidence type="ECO:0000256" key="7">
    <source>
        <dbReference type="PROSITE-ProRule" id="PRU00042"/>
    </source>
</evidence>
<comment type="caution">
    <text evidence="9">The sequence shown here is derived from an EMBL/GenBank/DDBJ whole genome shotgun (WGS) entry which is preliminary data.</text>
</comment>
<keyword evidence="3" id="KW-0677">Repeat</keyword>
<dbReference type="SMART" id="SM00355">
    <property type="entry name" value="ZnF_C2H2"/>
    <property type="match status" value="2"/>
</dbReference>
<protein>
    <recommendedName>
        <fullName evidence="8">C2H2-type domain-containing protein</fullName>
    </recommendedName>
</protein>
<dbReference type="GO" id="GO:0000981">
    <property type="term" value="F:DNA-binding transcription factor activity, RNA polymerase II-specific"/>
    <property type="evidence" value="ECO:0007669"/>
    <property type="project" value="InterPro"/>
</dbReference>
<evidence type="ECO:0000313" key="10">
    <source>
        <dbReference type="Proteomes" id="UP000782241"/>
    </source>
</evidence>
<dbReference type="PANTHER" id="PTHR40626:SF10">
    <property type="entry name" value="C2H2-TYPE DOMAIN-CONTAINING PROTEIN"/>
    <property type="match status" value="1"/>
</dbReference>
<evidence type="ECO:0000313" key="9">
    <source>
        <dbReference type="EMBL" id="KAG5657294.1"/>
    </source>
</evidence>